<accession>A0A345IEQ4</accession>
<dbReference type="RefSeq" id="WP_114671234.1">
    <property type="nucleotide sequence ID" value="NZ_CP031158.1"/>
</dbReference>
<dbReference type="AlphaFoldDB" id="A0A345IEQ4"/>
<name>A0A345IEQ4_9DEIO</name>
<dbReference type="EMBL" id="CP031158">
    <property type="protein sequence ID" value="AXG98176.1"/>
    <property type="molecule type" value="Genomic_DNA"/>
</dbReference>
<evidence type="ECO:0000256" key="1">
    <source>
        <dbReference type="SAM" id="MobiDB-lite"/>
    </source>
</evidence>
<reference evidence="2 3" key="1">
    <citation type="submission" date="2018-07" db="EMBL/GenBank/DDBJ databases">
        <title>Complete Genome and Methylome Analysis of Deinococcus wulumuqiensis NEB 479.</title>
        <authorList>
            <person name="Fomenkov A."/>
            <person name="Luyten Y."/>
            <person name="Vincze T."/>
            <person name="Anton B.P."/>
            <person name="Clark T."/>
            <person name="Roberts R.J."/>
            <person name="Morgan R.D."/>
        </authorList>
    </citation>
    <scope>NUCLEOTIDE SEQUENCE [LARGE SCALE GENOMIC DNA]</scope>
    <source>
        <strain evidence="2 3">NEB 479</strain>
    </source>
</reference>
<protein>
    <submittedName>
        <fullName evidence="2">DUF2256 domain-containing protein</fullName>
    </submittedName>
</protein>
<dbReference type="KEGG" id="dwu:DVJ83_02275"/>
<gene>
    <name evidence="2" type="ORF">DVJ83_02275</name>
</gene>
<dbReference type="Proteomes" id="UP000253744">
    <property type="component" value="Chromosome"/>
</dbReference>
<evidence type="ECO:0000313" key="2">
    <source>
        <dbReference type="EMBL" id="AXG98176.1"/>
    </source>
</evidence>
<evidence type="ECO:0000313" key="3">
    <source>
        <dbReference type="Proteomes" id="UP000253744"/>
    </source>
</evidence>
<sequence length="144" mass="15992">MVGTPGRSDPQHLQGKRRPHHQHAADVQGRSLTGSLSARSAGRSHIAPSPSVPSPIRRRGFLLAQHPSVSPRTSPRPPARQTARVARRENTSPAKRPGGGRLSSQRPSKICVRCGLPFTWRKKWERDWEQVRFCSERCRRGGAA</sequence>
<dbReference type="Pfam" id="PF10013">
    <property type="entry name" value="DUF2256"/>
    <property type="match status" value="1"/>
</dbReference>
<feature type="region of interest" description="Disordered" evidence="1">
    <location>
        <begin position="1"/>
        <end position="106"/>
    </location>
</feature>
<dbReference type="PANTHER" id="PTHR37463">
    <property type="entry name" value="GSL3115 PROTEIN"/>
    <property type="match status" value="1"/>
</dbReference>
<dbReference type="PANTHER" id="PTHR37463:SF1">
    <property type="entry name" value="DUF2256 DOMAIN-CONTAINING PROTEIN"/>
    <property type="match status" value="1"/>
</dbReference>
<proteinExistence type="predicted"/>
<dbReference type="InterPro" id="IPR017136">
    <property type="entry name" value="UCP037205"/>
</dbReference>
<organism evidence="2 3">
    <name type="scientific">Deinococcus wulumuqiensis</name>
    <dbReference type="NCBI Taxonomy" id="980427"/>
    <lineage>
        <taxon>Bacteria</taxon>
        <taxon>Thermotogati</taxon>
        <taxon>Deinococcota</taxon>
        <taxon>Deinococci</taxon>
        <taxon>Deinococcales</taxon>
        <taxon>Deinococcaceae</taxon>
        <taxon>Deinococcus</taxon>
    </lineage>
</organism>